<dbReference type="PRINTS" id="PR00928">
    <property type="entry name" value="GRAVESDC"/>
</dbReference>
<evidence type="ECO:0000256" key="1">
    <source>
        <dbReference type="ARBA" id="ARBA00004448"/>
    </source>
</evidence>
<evidence type="ECO:0000256" key="11">
    <source>
        <dbReference type="SAM" id="Phobius"/>
    </source>
</evidence>
<protein>
    <recommendedName>
        <fullName evidence="13">Mitochondrial carrier protein</fullName>
    </recommendedName>
</protein>
<dbReference type="GO" id="GO:0005743">
    <property type="term" value="C:mitochondrial inner membrane"/>
    <property type="evidence" value="ECO:0007669"/>
    <property type="project" value="UniProtKB-SubCell"/>
</dbReference>
<dbReference type="EMBL" id="HACM01006900">
    <property type="protein sequence ID" value="CRZ07342.1"/>
    <property type="molecule type" value="Transcribed_RNA"/>
</dbReference>
<dbReference type="Gene3D" id="1.50.40.10">
    <property type="entry name" value="Mitochondrial carrier domain"/>
    <property type="match status" value="1"/>
</dbReference>
<dbReference type="PROSITE" id="PS50920">
    <property type="entry name" value="SOLCAR"/>
    <property type="match status" value="3"/>
</dbReference>
<keyword evidence="3 10" id="KW-0813">Transport</keyword>
<comment type="similarity">
    <text evidence="2 10">Belongs to the mitochondrial carrier (TC 2.A.29) family.</text>
</comment>
<dbReference type="EMBL" id="HACM01006909">
    <property type="protein sequence ID" value="CRZ07351.1"/>
    <property type="molecule type" value="Transcribed_RNA"/>
</dbReference>
<dbReference type="AlphaFoldDB" id="A0A0H5QZD8"/>
<dbReference type="InterPro" id="IPR002067">
    <property type="entry name" value="MCP"/>
</dbReference>
<keyword evidence="4 9" id="KW-0812">Transmembrane</keyword>
<comment type="subcellular location">
    <subcellularLocation>
        <location evidence="1">Mitochondrion inner membrane</location>
        <topology evidence="1">Multi-pass membrane protein</topology>
    </subcellularLocation>
</comment>
<keyword evidence="7" id="KW-0496">Mitochondrion</keyword>
<accession>A0A0H5QZD8</accession>
<feature type="transmembrane region" description="Helical" evidence="11">
    <location>
        <begin position="172"/>
        <end position="191"/>
    </location>
</feature>
<evidence type="ECO:0000256" key="8">
    <source>
        <dbReference type="ARBA" id="ARBA00023136"/>
    </source>
</evidence>
<sequence>MEVTDRKQSLPILHSLIAGGSAGGVAKTTIAPLDRVKIIYQVSSSQQFTFSAAYRSIKQIIKDEGVMGLWKGNTATLLRIIPYAAIQYTTFEQSKKMWMYVRPLSKDSSGISGFGRFVCGGVAGFTSVAITYPLDLLRARLAVAGPGPRIGSLFRLSLGLYRDSGIRGFYKGLVPTLIGIIPYAGISFYTFETLKYSYLEKHDTDTLPQSARMLFGGCGGFLAQSASYPLEIIRRRMQVQGSVTTRSSRHVTYALASQAGMVPLVKHIYKHEGIVRGLYKGLSMNWVKGPIAVGISFTVYDAVTTLLRDTEYLN</sequence>
<evidence type="ECO:0000256" key="4">
    <source>
        <dbReference type="ARBA" id="ARBA00022692"/>
    </source>
</evidence>
<dbReference type="EMBL" id="HACM01006908">
    <property type="protein sequence ID" value="CRZ07350.1"/>
    <property type="molecule type" value="Transcribed_RNA"/>
</dbReference>
<keyword evidence="8 9" id="KW-0472">Membrane</keyword>
<dbReference type="InterPro" id="IPR018108">
    <property type="entry name" value="MCP_transmembrane"/>
</dbReference>
<evidence type="ECO:0000256" key="3">
    <source>
        <dbReference type="ARBA" id="ARBA00022448"/>
    </source>
</evidence>
<keyword evidence="6" id="KW-0999">Mitochondrion inner membrane</keyword>
<name>A0A0H5QZD8_9EUKA</name>
<feature type="transmembrane region" description="Helical" evidence="11">
    <location>
        <begin position="211"/>
        <end position="230"/>
    </location>
</feature>
<feature type="repeat" description="Solcar" evidence="9">
    <location>
        <begin position="10"/>
        <end position="97"/>
    </location>
</feature>
<dbReference type="InterPro" id="IPR002167">
    <property type="entry name" value="GDC-like"/>
</dbReference>
<feature type="repeat" description="Solcar" evidence="9">
    <location>
        <begin position="111"/>
        <end position="197"/>
    </location>
</feature>
<dbReference type="PANTHER" id="PTHR24089">
    <property type="entry name" value="SOLUTE CARRIER FAMILY 25"/>
    <property type="match status" value="1"/>
</dbReference>
<evidence type="ECO:0000256" key="2">
    <source>
        <dbReference type="ARBA" id="ARBA00006375"/>
    </source>
</evidence>
<evidence type="ECO:0000256" key="6">
    <source>
        <dbReference type="ARBA" id="ARBA00022792"/>
    </source>
</evidence>
<evidence type="ECO:0008006" key="13">
    <source>
        <dbReference type="Google" id="ProtNLM"/>
    </source>
</evidence>
<keyword evidence="5" id="KW-0677">Repeat</keyword>
<reference evidence="12" key="1">
    <citation type="submission" date="2015-04" db="EMBL/GenBank/DDBJ databases">
        <title>The genome sequence of the plant pathogenic Rhizarian Plasmodiophora brassicae reveals insights in its biotrophic life cycle and the origin of chitin synthesis.</title>
        <authorList>
            <person name="Schwelm A."/>
            <person name="Fogelqvist J."/>
            <person name="Knaust A."/>
            <person name="Julke S."/>
            <person name="Lilja T."/>
            <person name="Dhandapani V."/>
            <person name="Bonilla-Rosso G."/>
            <person name="Karlsson M."/>
            <person name="Shevchenko A."/>
            <person name="Choi S.R."/>
            <person name="Kim H.G."/>
            <person name="Park J.Y."/>
            <person name="Lim Y.P."/>
            <person name="Ludwig-Muller J."/>
            <person name="Dixelius C."/>
        </authorList>
    </citation>
    <scope>NUCLEOTIDE SEQUENCE</scope>
    <source>
        <tissue evidence="12">Potato root galls</tissue>
    </source>
</reference>
<dbReference type="EMBL" id="HACM01006885">
    <property type="protein sequence ID" value="CRZ07327.1"/>
    <property type="molecule type" value="Transcribed_RNA"/>
</dbReference>
<dbReference type="Pfam" id="PF00153">
    <property type="entry name" value="Mito_carr"/>
    <property type="match status" value="3"/>
</dbReference>
<keyword evidence="11" id="KW-1133">Transmembrane helix</keyword>
<evidence type="ECO:0000256" key="5">
    <source>
        <dbReference type="ARBA" id="ARBA00022737"/>
    </source>
</evidence>
<organism evidence="12">
    <name type="scientific">Spongospora subterranea</name>
    <dbReference type="NCBI Taxonomy" id="70186"/>
    <lineage>
        <taxon>Eukaryota</taxon>
        <taxon>Sar</taxon>
        <taxon>Rhizaria</taxon>
        <taxon>Endomyxa</taxon>
        <taxon>Phytomyxea</taxon>
        <taxon>Plasmodiophorida</taxon>
        <taxon>Plasmodiophoridae</taxon>
        <taxon>Spongospora</taxon>
    </lineage>
</organism>
<dbReference type="EMBL" id="HACM01006886">
    <property type="protein sequence ID" value="CRZ07328.1"/>
    <property type="molecule type" value="Transcribed_RNA"/>
</dbReference>
<evidence type="ECO:0000256" key="10">
    <source>
        <dbReference type="RuleBase" id="RU000488"/>
    </source>
</evidence>
<dbReference type="PRINTS" id="PR00926">
    <property type="entry name" value="MITOCARRIER"/>
</dbReference>
<dbReference type="SUPFAM" id="SSF103506">
    <property type="entry name" value="Mitochondrial carrier"/>
    <property type="match status" value="1"/>
</dbReference>
<evidence type="ECO:0000313" key="12">
    <source>
        <dbReference type="EMBL" id="CRZ07328.1"/>
    </source>
</evidence>
<proteinExistence type="inferred from homology"/>
<evidence type="ECO:0000256" key="9">
    <source>
        <dbReference type="PROSITE-ProRule" id="PRU00282"/>
    </source>
</evidence>
<feature type="repeat" description="Solcar" evidence="9">
    <location>
        <begin position="211"/>
        <end position="306"/>
    </location>
</feature>
<dbReference type="GO" id="GO:0055085">
    <property type="term" value="P:transmembrane transport"/>
    <property type="evidence" value="ECO:0007669"/>
    <property type="project" value="InterPro"/>
</dbReference>
<evidence type="ECO:0000256" key="7">
    <source>
        <dbReference type="ARBA" id="ARBA00023128"/>
    </source>
</evidence>
<dbReference type="InterPro" id="IPR023395">
    <property type="entry name" value="MCP_dom_sf"/>
</dbReference>